<sequence>MTTFAPPRPAAVRPPRQRRGLALLSVLAKGLCGAVLALLLVVAWHQLEEGRAREARAARWADATTYAVFYPQQVGLDEQEVSGGGHATKIAEARDLYPVLDEAGALFVDAQNHEPGIPDDPPVPVWPMRVNDNYLERYPILDVAGQPVRVGDDEADWVVLVPETHRGDEASITEFFTRSRVGGPDFQGAVQGQEMMLREPVPDGLRAQSVRIVWTRAGQDVFTFNSQVNADGGNTVRDPIIEVLTPANSLTIDRMNAIRGHLNSPLKVRVDGDPAGTLARLQPLLRQLHLDDNLQNLVTGNEAMLMELDELRRMTTTTLLAAAAALGVMLAFSAALVLVLGDALRQRITVRRLHGFSFVRTYRELLAAMAATWLGQLALAGLLMGAALALPRATFAPPPPPLLEELGRLVAIMGIVAAVEVAFVAAVVILNERRNTATRLKELQA</sequence>
<evidence type="ECO:0000256" key="1">
    <source>
        <dbReference type="SAM" id="Phobius"/>
    </source>
</evidence>
<evidence type="ECO:0000313" key="2">
    <source>
        <dbReference type="EMBL" id="TBT83958.1"/>
    </source>
</evidence>
<gene>
    <name evidence="2" type="ORF">ET989_09805</name>
</gene>
<reference evidence="2 3" key="1">
    <citation type="submission" date="2019-01" db="EMBL/GenBank/DDBJ databases">
        <title>Lactibacter flavus gen. nov., sp. nov., a novel bacterium of the family Propionibacteriaceae isolated from raw milk and dairy products.</title>
        <authorList>
            <person name="Huptas C."/>
            <person name="Wenning M."/>
            <person name="Breitenwieser F."/>
            <person name="Doll E."/>
            <person name="Von Neubeck M."/>
            <person name="Busse H.-J."/>
            <person name="Scherer S."/>
        </authorList>
    </citation>
    <scope>NUCLEOTIDE SEQUENCE [LARGE SCALE GENOMIC DNA]</scope>
    <source>
        <strain evidence="2 3">KCTC 33808</strain>
    </source>
</reference>
<keyword evidence="1" id="KW-1133">Transmembrane helix</keyword>
<dbReference type="RefSeq" id="WP_131168411.1">
    <property type="nucleotide sequence ID" value="NZ_SDMQ01000009.1"/>
</dbReference>
<feature type="transmembrane region" description="Helical" evidence="1">
    <location>
        <begin position="409"/>
        <end position="430"/>
    </location>
</feature>
<dbReference type="Proteomes" id="UP000292373">
    <property type="component" value="Unassembled WGS sequence"/>
</dbReference>
<comment type="caution">
    <text evidence="2">The sequence shown here is derived from an EMBL/GenBank/DDBJ whole genome shotgun (WGS) entry which is preliminary data.</text>
</comment>
<evidence type="ECO:0008006" key="4">
    <source>
        <dbReference type="Google" id="ProtNLM"/>
    </source>
</evidence>
<dbReference type="OrthoDB" id="2076832at2"/>
<feature type="transmembrane region" description="Helical" evidence="1">
    <location>
        <begin position="21"/>
        <end position="44"/>
    </location>
</feature>
<dbReference type="EMBL" id="SDMQ01000009">
    <property type="protein sequence ID" value="TBT83958.1"/>
    <property type="molecule type" value="Genomic_DNA"/>
</dbReference>
<proteinExistence type="predicted"/>
<feature type="transmembrane region" description="Helical" evidence="1">
    <location>
        <begin position="365"/>
        <end position="389"/>
    </location>
</feature>
<keyword evidence="3" id="KW-1185">Reference proteome</keyword>
<evidence type="ECO:0000313" key="3">
    <source>
        <dbReference type="Proteomes" id="UP000292373"/>
    </source>
</evidence>
<name>A0A4V2JSD0_9ACTN</name>
<accession>A0A4V2JSD0</accession>
<keyword evidence="1" id="KW-0472">Membrane</keyword>
<organism evidence="2 3">
    <name type="scientific">Propioniciclava sinopodophylli</name>
    <dbReference type="NCBI Taxonomy" id="1837344"/>
    <lineage>
        <taxon>Bacteria</taxon>
        <taxon>Bacillati</taxon>
        <taxon>Actinomycetota</taxon>
        <taxon>Actinomycetes</taxon>
        <taxon>Propionibacteriales</taxon>
        <taxon>Propionibacteriaceae</taxon>
        <taxon>Propioniciclava</taxon>
    </lineage>
</organism>
<feature type="transmembrane region" description="Helical" evidence="1">
    <location>
        <begin position="319"/>
        <end position="344"/>
    </location>
</feature>
<protein>
    <recommendedName>
        <fullName evidence="4">ABC transporter permease</fullName>
    </recommendedName>
</protein>
<dbReference type="AlphaFoldDB" id="A0A4V2JSD0"/>
<keyword evidence="1" id="KW-0812">Transmembrane</keyword>